<dbReference type="AlphaFoldDB" id="A0A8H7EWS9"/>
<feature type="region of interest" description="Disordered" evidence="1">
    <location>
        <begin position="1"/>
        <end position="41"/>
    </location>
</feature>
<name>A0A8H7EWS9_AGABI</name>
<accession>A0A8H7EWS9</accession>
<evidence type="ECO:0000313" key="3">
    <source>
        <dbReference type="Proteomes" id="UP000629468"/>
    </source>
</evidence>
<organism evidence="2 3">
    <name type="scientific">Agaricus bisporus var. burnettii</name>
    <dbReference type="NCBI Taxonomy" id="192524"/>
    <lineage>
        <taxon>Eukaryota</taxon>
        <taxon>Fungi</taxon>
        <taxon>Dikarya</taxon>
        <taxon>Basidiomycota</taxon>
        <taxon>Agaricomycotina</taxon>
        <taxon>Agaricomycetes</taxon>
        <taxon>Agaricomycetidae</taxon>
        <taxon>Agaricales</taxon>
        <taxon>Agaricineae</taxon>
        <taxon>Agaricaceae</taxon>
        <taxon>Agaricus</taxon>
    </lineage>
</organism>
<feature type="compositionally biased region" description="Polar residues" evidence="1">
    <location>
        <begin position="20"/>
        <end position="41"/>
    </location>
</feature>
<reference evidence="2 3" key="1">
    <citation type="journal article" name="Sci. Rep.">
        <title>Telomere-to-telomere assembled and centromere annotated genomes of the two main subspecies of the button mushroom Agaricus bisporus reveal especially polymorphic chromosome ends.</title>
        <authorList>
            <person name="Sonnenberg A.S.M."/>
            <person name="Sedaghat-Telgerd N."/>
            <person name="Lavrijssen B."/>
            <person name="Ohm R.A."/>
            <person name="Hendrickx P.M."/>
            <person name="Scholtmeijer K."/>
            <person name="Baars J.J.P."/>
            <person name="van Peer A."/>
        </authorList>
    </citation>
    <scope>NUCLEOTIDE SEQUENCE [LARGE SCALE GENOMIC DNA]</scope>
    <source>
        <strain evidence="2 3">H119_p4</strain>
    </source>
</reference>
<sequence>MKPKETATRKDPTRHPPSLPSQNLTREGSQWTDPAVQSQKYRSSSTEVWYAFDAHMNSVPSLPTLDCFYS</sequence>
<feature type="compositionally biased region" description="Basic and acidic residues" evidence="1">
    <location>
        <begin position="1"/>
        <end position="14"/>
    </location>
</feature>
<gene>
    <name evidence="2" type="ORF">Agabi119p4_10626</name>
</gene>
<dbReference type="EMBL" id="JABXXO010000014">
    <property type="protein sequence ID" value="KAF7761217.1"/>
    <property type="molecule type" value="Genomic_DNA"/>
</dbReference>
<dbReference type="Proteomes" id="UP000629468">
    <property type="component" value="Unassembled WGS sequence"/>
</dbReference>
<evidence type="ECO:0000313" key="2">
    <source>
        <dbReference type="EMBL" id="KAF7761217.1"/>
    </source>
</evidence>
<comment type="caution">
    <text evidence="2">The sequence shown here is derived from an EMBL/GenBank/DDBJ whole genome shotgun (WGS) entry which is preliminary data.</text>
</comment>
<protein>
    <submittedName>
        <fullName evidence="2">Uncharacterized protein</fullName>
    </submittedName>
</protein>
<evidence type="ECO:0000256" key="1">
    <source>
        <dbReference type="SAM" id="MobiDB-lite"/>
    </source>
</evidence>
<proteinExistence type="predicted"/>